<dbReference type="OrthoDB" id="9803381at2"/>
<feature type="transmembrane region" description="Helical" evidence="6">
    <location>
        <begin position="114"/>
        <end position="131"/>
    </location>
</feature>
<evidence type="ECO:0000256" key="1">
    <source>
        <dbReference type="ARBA" id="ARBA00004651"/>
    </source>
</evidence>
<name>A0A399RDQ7_9PROT</name>
<evidence type="ECO:0000259" key="7">
    <source>
        <dbReference type="Pfam" id="PF00482"/>
    </source>
</evidence>
<feature type="transmembrane region" description="Helical" evidence="6">
    <location>
        <begin position="6"/>
        <end position="30"/>
    </location>
</feature>
<keyword evidence="3 6" id="KW-0812">Transmembrane</keyword>
<dbReference type="Gene3D" id="1.20.81.30">
    <property type="entry name" value="Type II secretion system (T2SS), domain F"/>
    <property type="match status" value="1"/>
</dbReference>
<feature type="transmembrane region" description="Helical" evidence="6">
    <location>
        <begin position="258"/>
        <end position="278"/>
    </location>
</feature>
<accession>A0A399RDQ7</accession>
<dbReference type="InterPro" id="IPR018076">
    <property type="entry name" value="T2SS_GspF_dom"/>
</dbReference>
<evidence type="ECO:0000256" key="4">
    <source>
        <dbReference type="ARBA" id="ARBA00022989"/>
    </source>
</evidence>
<evidence type="ECO:0000313" key="8">
    <source>
        <dbReference type="EMBL" id="RIJ29568.1"/>
    </source>
</evidence>
<sequence>METSVVIYVLAFASAFLAAQSVLGFGQGAVEKTRLNRRLRVQEKQASVADLIIELRRQRGQDKEGNGRLAVRWFNDLVTRSGLAYDPVTWSMIALAVGVVAAAATFYFTANLMITPVAGVLASTVLPIFFLKMKAAARDRQLGEQLPDALEIIVRSLEAGHPVPTAVSLVGREMPDPIGSEFGMAADEIAYGSSLEEAVKKLAERTQQPDVELFAATVRLQARTGGNLASLLKVNASTVRARQKMRLKIKAASSEGRASALILTSAPFIVMGAMHMLTPHFYGSVINEKIVQYGLGGCLVWMAIGNLVMRKMISFKV</sequence>
<keyword evidence="5 6" id="KW-0472">Membrane</keyword>
<feature type="transmembrane region" description="Helical" evidence="6">
    <location>
        <begin position="88"/>
        <end position="108"/>
    </location>
</feature>
<protein>
    <submittedName>
        <fullName evidence="8">Pilus assembly protein TadB</fullName>
    </submittedName>
</protein>
<dbReference type="Proteomes" id="UP000265845">
    <property type="component" value="Unassembled WGS sequence"/>
</dbReference>
<evidence type="ECO:0000256" key="6">
    <source>
        <dbReference type="SAM" id="Phobius"/>
    </source>
</evidence>
<dbReference type="InterPro" id="IPR042094">
    <property type="entry name" value="T2SS_GspF_sf"/>
</dbReference>
<evidence type="ECO:0000313" key="9">
    <source>
        <dbReference type="Proteomes" id="UP000265845"/>
    </source>
</evidence>
<dbReference type="PANTHER" id="PTHR35007:SF1">
    <property type="entry name" value="PILUS ASSEMBLY PROTEIN"/>
    <property type="match status" value="1"/>
</dbReference>
<organism evidence="8 9">
    <name type="scientific">Henriciella algicola</name>
    <dbReference type="NCBI Taxonomy" id="1608422"/>
    <lineage>
        <taxon>Bacteria</taxon>
        <taxon>Pseudomonadati</taxon>
        <taxon>Pseudomonadota</taxon>
        <taxon>Alphaproteobacteria</taxon>
        <taxon>Hyphomonadales</taxon>
        <taxon>Hyphomonadaceae</taxon>
        <taxon>Henriciella</taxon>
    </lineage>
</organism>
<dbReference type="AlphaFoldDB" id="A0A399RDQ7"/>
<keyword evidence="4 6" id="KW-1133">Transmembrane helix</keyword>
<evidence type="ECO:0000256" key="5">
    <source>
        <dbReference type="ARBA" id="ARBA00023136"/>
    </source>
</evidence>
<proteinExistence type="predicted"/>
<keyword evidence="9" id="KW-1185">Reference proteome</keyword>
<evidence type="ECO:0000256" key="2">
    <source>
        <dbReference type="ARBA" id="ARBA00022475"/>
    </source>
</evidence>
<dbReference type="PANTHER" id="PTHR35007">
    <property type="entry name" value="INTEGRAL MEMBRANE PROTEIN-RELATED"/>
    <property type="match status" value="1"/>
</dbReference>
<feature type="domain" description="Type II secretion system protein GspF" evidence="7">
    <location>
        <begin position="150"/>
        <end position="274"/>
    </location>
</feature>
<dbReference type="EMBL" id="QWGA01000006">
    <property type="protein sequence ID" value="RIJ29568.1"/>
    <property type="molecule type" value="Genomic_DNA"/>
</dbReference>
<comment type="caution">
    <text evidence="8">The sequence shown here is derived from an EMBL/GenBank/DDBJ whole genome shotgun (WGS) entry which is preliminary data.</text>
</comment>
<dbReference type="RefSeq" id="WP_119453974.1">
    <property type="nucleotide sequence ID" value="NZ_QWGA01000006.1"/>
</dbReference>
<keyword evidence="2" id="KW-1003">Cell membrane</keyword>
<evidence type="ECO:0000256" key="3">
    <source>
        <dbReference type="ARBA" id="ARBA00022692"/>
    </source>
</evidence>
<dbReference type="GO" id="GO:0005886">
    <property type="term" value="C:plasma membrane"/>
    <property type="evidence" value="ECO:0007669"/>
    <property type="project" value="UniProtKB-SubCell"/>
</dbReference>
<reference evidence="8 9" key="1">
    <citation type="submission" date="2018-08" db="EMBL/GenBank/DDBJ databases">
        <title>Henriciella mobilis sp. nov., isolated from seawater.</title>
        <authorList>
            <person name="Cheng H."/>
            <person name="Wu Y.-H."/>
            <person name="Xu X.-W."/>
            <person name="Guo L.-L."/>
        </authorList>
    </citation>
    <scope>NUCLEOTIDE SEQUENCE [LARGE SCALE GENOMIC DNA]</scope>
    <source>
        <strain evidence="8 9">CCUG67844</strain>
    </source>
</reference>
<gene>
    <name evidence="8" type="ORF">D1222_09230</name>
</gene>
<dbReference type="Pfam" id="PF00482">
    <property type="entry name" value="T2SSF"/>
    <property type="match status" value="1"/>
</dbReference>
<comment type="subcellular location">
    <subcellularLocation>
        <location evidence="1">Cell membrane</location>
        <topology evidence="1">Multi-pass membrane protein</topology>
    </subcellularLocation>
</comment>
<feature type="transmembrane region" description="Helical" evidence="6">
    <location>
        <begin position="290"/>
        <end position="309"/>
    </location>
</feature>